<proteinExistence type="predicted"/>
<sequence length="878" mass="99683">MAEQQCPLQLLRTASGQLHCRRMQSLKNKNVDTPDPFYRPSVPRQKTSAEIINEARNALRTLRTQRPLTPREYQRKLFGSASSRTPDDRPPSAFSLHASSFESSESRPISGARLSPLDHKPKLFSSPTKDQHSSIPFPKPPVDPLEVRKVSSARARLFRTTSWGSLPDENKERLNSEDPAMMDNLSKRSNENCLAELSTHSHIKDDDILLMYKEYNMSEKQDFLKGSAAEPPLQLSGSDQIKKHGRASSCPSNTDWGKSGNQEGLKDDSKVNESEEEENYWNVKILPILCELESEDNIEKLCLACTSLYQALEEGHMLGKRFKRRTVLLKTLYKLVDIGSDPLCLKLAKIILAMKVSGKNMLSVCKLAFKICRNEKNDFLIQNDKLLDYLLEVLRIEDLQANNEALLYCMGAIKFISGNAALLNEMANKGAVEILLQLVKQINNIRENDTHFSSLGHLLVQLTATLRNLADLRQSRCQLLCSDAISELCEVLEQRISDKDVCTNIARIFSKLSSYNDCCAALADCSRCYILFLALLNKHQKKQDLVVRIVFILGNLTAKNNQAREQFFKEKGSVSILTSLFQIYSEFDLNEKKRKHEAGEEKKTQKHPLEAEDVLIKLIRVLANLSVHPSIGAALAANHYIVSLLIMVLEYKSIDDCEELVINATATLNSLSYYQVRNSAVQDKKLHIAELLLKLLMSSNMDGILEAVRVFGNLSQYHEICDFIVKRKIYKFMIALLDAKHQDVCFSACGVLLNLTVDKNKRAILKEEGGIRKLIDCLRDFGPTDWQLACLICKTLWNYSENITNAVSCFGEEDINTLLMLLASLLDEEVVLDYNFDNDLRDYHKMYWETEFKPVAEKLLSRLQRQLSFFQPITVTSF</sequence>
<evidence type="ECO:0000313" key="2">
    <source>
        <dbReference type="Proteomes" id="UP000189705"/>
    </source>
</evidence>
<dbReference type="InParanoid" id="A0A3Q0H6D3"/>
<reference evidence="3" key="1">
    <citation type="submission" date="2025-08" db="UniProtKB">
        <authorList>
            <consortium name="RefSeq"/>
        </authorList>
    </citation>
    <scope>IDENTIFICATION</scope>
</reference>
<dbReference type="PANTHER" id="PTHR21356:SF1">
    <property type="entry name" value="ARMADILLO REPEAT-CONTAINING PROTEIN 2"/>
    <property type="match status" value="1"/>
</dbReference>
<dbReference type="GO" id="GO:0007288">
    <property type="term" value="P:sperm axoneme assembly"/>
    <property type="evidence" value="ECO:0007669"/>
    <property type="project" value="TreeGrafter"/>
</dbReference>
<feature type="region of interest" description="Disordered" evidence="1">
    <location>
        <begin position="229"/>
        <end position="273"/>
    </location>
</feature>
<dbReference type="InterPro" id="IPR038905">
    <property type="entry name" value="ARMC2"/>
</dbReference>
<dbReference type="PANTHER" id="PTHR21356">
    <property type="entry name" value="ARMADILLO REPEAT CONTAINING 2"/>
    <property type="match status" value="1"/>
</dbReference>
<dbReference type="KEGG" id="asn:102370734"/>
<protein>
    <submittedName>
        <fullName evidence="3">Armadillo repeat-containing protein 2 isoform X1</fullName>
    </submittedName>
</protein>
<name>A0A3Q0H6D3_ALLSI</name>
<gene>
    <name evidence="3" type="primary">ARMC2</name>
</gene>
<evidence type="ECO:0000313" key="3">
    <source>
        <dbReference type="RefSeq" id="XP_025067187.1"/>
    </source>
</evidence>
<dbReference type="Proteomes" id="UP000189705">
    <property type="component" value="Unplaced"/>
</dbReference>
<dbReference type="GeneID" id="102370734"/>
<feature type="compositionally biased region" description="Low complexity" evidence="1">
    <location>
        <begin position="92"/>
        <end position="103"/>
    </location>
</feature>
<dbReference type="InterPro" id="IPR011989">
    <property type="entry name" value="ARM-like"/>
</dbReference>
<evidence type="ECO:0000256" key="1">
    <source>
        <dbReference type="SAM" id="MobiDB-lite"/>
    </source>
</evidence>
<dbReference type="SMART" id="SM00185">
    <property type="entry name" value="ARM"/>
    <property type="match status" value="7"/>
</dbReference>
<dbReference type="RefSeq" id="XP_025067187.1">
    <property type="nucleotide sequence ID" value="XM_025211402.1"/>
</dbReference>
<accession>A0A3Q0H6D3</accession>
<dbReference type="InterPro" id="IPR016024">
    <property type="entry name" value="ARM-type_fold"/>
</dbReference>
<keyword evidence="2" id="KW-1185">Reference proteome</keyword>
<feature type="compositionally biased region" description="Basic and acidic residues" evidence="1">
    <location>
        <begin position="264"/>
        <end position="273"/>
    </location>
</feature>
<organism evidence="2 3">
    <name type="scientific">Alligator sinensis</name>
    <name type="common">Chinese alligator</name>
    <dbReference type="NCBI Taxonomy" id="38654"/>
    <lineage>
        <taxon>Eukaryota</taxon>
        <taxon>Metazoa</taxon>
        <taxon>Chordata</taxon>
        <taxon>Craniata</taxon>
        <taxon>Vertebrata</taxon>
        <taxon>Euteleostomi</taxon>
        <taxon>Archelosauria</taxon>
        <taxon>Archosauria</taxon>
        <taxon>Crocodylia</taxon>
        <taxon>Alligatoridae</taxon>
        <taxon>Alligatorinae</taxon>
        <taxon>Alligator</taxon>
    </lineage>
</organism>
<dbReference type="InterPro" id="IPR000225">
    <property type="entry name" value="Armadillo"/>
</dbReference>
<feature type="compositionally biased region" description="Polar residues" evidence="1">
    <location>
        <begin position="249"/>
        <end position="262"/>
    </location>
</feature>
<dbReference type="STRING" id="38654.A0A3Q0H6D3"/>
<dbReference type="AlphaFoldDB" id="A0A3Q0H6D3"/>
<feature type="region of interest" description="Disordered" evidence="1">
    <location>
        <begin position="78"/>
        <end position="141"/>
    </location>
</feature>
<dbReference type="SUPFAM" id="SSF48371">
    <property type="entry name" value="ARM repeat"/>
    <property type="match status" value="1"/>
</dbReference>
<dbReference type="Gene3D" id="1.25.10.10">
    <property type="entry name" value="Leucine-rich Repeat Variant"/>
    <property type="match status" value="2"/>
</dbReference>
<dbReference type="CTD" id="84071"/>